<dbReference type="Pfam" id="PF00975">
    <property type="entry name" value="Thioesterase"/>
    <property type="match status" value="1"/>
</dbReference>
<name>A0A1M4EAB4_9ACTN</name>
<dbReference type="RefSeq" id="WP_225275161.1">
    <property type="nucleotide sequence ID" value="NZ_CP084058.1"/>
</dbReference>
<organism evidence="2">
    <name type="scientific">Nonomuraea gerenzanensis</name>
    <dbReference type="NCBI Taxonomy" id="93944"/>
    <lineage>
        <taxon>Bacteria</taxon>
        <taxon>Bacillati</taxon>
        <taxon>Actinomycetota</taxon>
        <taxon>Actinomycetes</taxon>
        <taxon>Streptosporangiales</taxon>
        <taxon>Streptosporangiaceae</taxon>
        <taxon>Nonomuraea</taxon>
    </lineage>
</organism>
<protein>
    <submittedName>
        <fullName evidence="2">Non-ribosomal peptide synthetase</fullName>
    </submittedName>
</protein>
<dbReference type="InterPro" id="IPR001031">
    <property type="entry name" value="Thioesterase"/>
</dbReference>
<dbReference type="EMBL" id="LT559118">
    <property type="protein sequence ID" value="SBO95815.1"/>
    <property type="molecule type" value="Genomic_DNA"/>
</dbReference>
<dbReference type="InterPro" id="IPR029058">
    <property type="entry name" value="AB_hydrolase_fold"/>
</dbReference>
<proteinExistence type="predicted"/>
<sequence length="255" mass="27769">MDTDVLLPLRTTGSGVPLFCVHPLLGLGWCYTGLVPYLGRRPVYCLQARRRPVGDLAAMVADYLTQVRAVCPDGPYQLMGWSAGGSIAHAMACELQRRGARVGFLALLDSFPSTGEYVRPADPEGDRLDLARTLAQDLGTRRGPDPGDDTTLVLRRLAGDSGLSERFLTELVDTALRTRAAVRGSLPGVFRGDVLHLEAARESRGTLTPRAWERHLDGRLEVRRVDCRHVDMMRPGPLSVIGPILAAGLDTPAHR</sequence>
<dbReference type="Gene3D" id="3.40.50.1820">
    <property type="entry name" value="alpha/beta hydrolase"/>
    <property type="match status" value="1"/>
</dbReference>
<dbReference type="SMART" id="SM00824">
    <property type="entry name" value="PKS_TE"/>
    <property type="match status" value="1"/>
</dbReference>
<evidence type="ECO:0000259" key="1">
    <source>
        <dbReference type="SMART" id="SM00824"/>
    </source>
</evidence>
<dbReference type="SUPFAM" id="SSF53474">
    <property type="entry name" value="alpha/beta-Hydrolases"/>
    <property type="match status" value="1"/>
</dbReference>
<evidence type="ECO:0000313" key="2">
    <source>
        <dbReference type="EMBL" id="SBO95815.1"/>
    </source>
</evidence>
<reference evidence="2" key="1">
    <citation type="submission" date="2016-04" db="EMBL/GenBank/DDBJ databases">
        <authorList>
            <person name="Evans L.H."/>
            <person name="Alamgir A."/>
            <person name="Owens N."/>
            <person name="Weber N.D."/>
            <person name="Virtaneva K."/>
            <person name="Barbian K."/>
            <person name="Babar A."/>
            <person name="Rosenke K."/>
        </authorList>
    </citation>
    <scope>NUCLEOTIDE SEQUENCE</scope>
    <source>
        <strain evidence="2">Nono1</strain>
    </source>
</reference>
<gene>
    <name evidence="2" type="ORF">BN4615_P5331</name>
</gene>
<feature type="domain" description="Thioesterase TesA-like" evidence="1">
    <location>
        <begin position="19"/>
        <end position="238"/>
    </location>
</feature>
<accession>A0A1M4EAB4</accession>
<dbReference type="AlphaFoldDB" id="A0A1M4EAB4"/>
<dbReference type="InterPro" id="IPR020802">
    <property type="entry name" value="TesA-like"/>
</dbReference>